<evidence type="ECO:0000256" key="1">
    <source>
        <dbReference type="SAM" id="Coils"/>
    </source>
</evidence>
<accession>A0A3F2RXP8</accession>
<keyword evidence="3" id="KW-1133">Transmembrane helix</keyword>
<dbReference type="PANTHER" id="PTHR12245">
    <property type="entry name" value="SPRY DOMAIN CONTAINING SOCS BOX PROTEIN"/>
    <property type="match status" value="1"/>
</dbReference>
<keyword evidence="3" id="KW-0472">Membrane</keyword>
<feature type="compositionally biased region" description="Low complexity" evidence="2">
    <location>
        <begin position="750"/>
        <end position="761"/>
    </location>
</feature>
<evidence type="ECO:0000313" key="5">
    <source>
        <dbReference type="EMBL" id="RLN66308.1"/>
    </source>
</evidence>
<dbReference type="CDD" id="cd11709">
    <property type="entry name" value="SPRY"/>
    <property type="match status" value="1"/>
</dbReference>
<gene>
    <name evidence="5" type="ORF">BBP00_00002278</name>
</gene>
<reference evidence="5 6" key="1">
    <citation type="submission" date="2018-07" db="EMBL/GenBank/DDBJ databases">
        <title>Genome sequencing of oomycete isolates from Chile give support for New Zealand origin for Phytophthora kernoviae and make available the first Nothophytophthora sp. genome.</title>
        <authorList>
            <person name="Studholme D.J."/>
            <person name="Sanfuentes E."/>
            <person name="Panda P."/>
            <person name="Hill R."/>
            <person name="Sambles C."/>
            <person name="Grant M."/>
            <person name="Williams N.M."/>
            <person name="Mcdougal R.L."/>
        </authorList>
    </citation>
    <scope>NUCLEOTIDE SEQUENCE [LARGE SCALE GENOMIC DNA]</scope>
    <source>
        <strain evidence="5">Chile6</strain>
    </source>
</reference>
<dbReference type="Proteomes" id="UP000277300">
    <property type="component" value="Unassembled WGS sequence"/>
</dbReference>
<dbReference type="SMART" id="SM00449">
    <property type="entry name" value="SPRY"/>
    <property type="match status" value="1"/>
</dbReference>
<organism evidence="5 6">
    <name type="scientific">Phytophthora kernoviae</name>
    <dbReference type="NCBI Taxonomy" id="325452"/>
    <lineage>
        <taxon>Eukaryota</taxon>
        <taxon>Sar</taxon>
        <taxon>Stramenopiles</taxon>
        <taxon>Oomycota</taxon>
        <taxon>Peronosporomycetes</taxon>
        <taxon>Peronosporales</taxon>
        <taxon>Peronosporaceae</taxon>
        <taxon>Phytophthora</taxon>
    </lineage>
</organism>
<dbReference type="PROSITE" id="PS50188">
    <property type="entry name" value="B302_SPRY"/>
    <property type="match status" value="1"/>
</dbReference>
<dbReference type="PANTHER" id="PTHR12245:SF5">
    <property type="entry name" value="SPRY DOMAIN-CONTAINING SOCS BOX PROTEIN 3"/>
    <property type="match status" value="1"/>
</dbReference>
<feature type="transmembrane region" description="Helical" evidence="3">
    <location>
        <begin position="699"/>
        <end position="719"/>
    </location>
</feature>
<dbReference type="InterPro" id="IPR043136">
    <property type="entry name" value="B30.2/SPRY_sf"/>
</dbReference>
<dbReference type="InterPro" id="IPR013320">
    <property type="entry name" value="ConA-like_dom_sf"/>
</dbReference>
<dbReference type="OrthoDB" id="77405at2759"/>
<comment type="caution">
    <text evidence="5">The sequence shown here is derived from an EMBL/GenBank/DDBJ whole genome shotgun (WGS) entry which is preliminary data.</text>
</comment>
<keyword evidence="3" id="KW-0812">Transmembrane</keyword>
<proteinExistence type="predicted"/>
<dbReference type="AlphaFoldDB" id="A0A3F2RXP8"/>
<evidence type="ECO:0000313" key="6">
    <source>
        <dbReference type="Proteomes" id="UP000277300"/>
    </source>
</evidence>
<dbReference type="InterPro" id="IPR003877">
    <property type="entry name" value="SPRY_dom"/>
</dbReference>
<feature type="region of interest" description="Disordered" evidence="2">
    <location>
        <begin position="726"/>
        <end position="770"/>
    </location>
</feature>
<dbReference type="EMBL" id="MBDO02000038">
    <property type="protein sequence ID" value="RLN66308.1"/>
    <property type="molecule type" value="Genomic_DNA"/>
</dbReference>
<feature type="region of interest" description="Disordered" evidence="2">
    <location>
        <begin position="1"/>
        <end position="45"/>
    </location>
</feature>
<dbReference type="Pfam" id="PF00622">
    <property type="entry name" value="SPRY"/>
    <property type="match status" value="1"/>
</dbReference>
<evidence type="ECO:0000259" key="4">
    <source>
        <dbReference type="PROSITE" id="PS50188"/>
    </source>
</evidence>
<feature type="compositionally biased region" description="Polar residues" evidence="2">
    <location>
        <begin position="1"/>
        <end position="12"/>
    </location>
</feature>
<dbReference type="InterPro" id="IPR001870">
    <property type="entry name" value="B30.2/SPRY"/>
</dbReference>
<sequence length="770" mass="84336">MMASRTPGSTPLQRVATPFGYGSLHDDDEEPQADASPEGTSPNARQGFAHVEFPWGHAYVHADLVAAVPVFTFYALSKTEHIKFTLPFALTNTGAEMVEAVRHRLELASNVAVALVQTDSVKKHEIKPHLKLGESTIGAGPEHPVLVLQTPMVQFDKKKCSYYMMLQEDNTRAVQVAKGIGSVLGNCEVSCGIKYWEVKLQSARGGDGVFIGVAAADLALNSSILSRGIFWGISCATGHKFHETIEYYADPCKDGDVVGVLLDMEYGRLSFYVNGRNLGVAFCGIQAKRLCPVFSLTSSKIRTMVRAVHWTLLVATALLCVSAKDATKPQSTKPVTIETECLDPSTAKTFETKIADLERSNTALLLQVDEQATKFSNEQKKVLSKVAKEHEEIVLKLQQEIKTLAQDVDVLQKDVAKEHAAVKKAEEDLKTAVAKEHEALEKAEKEVKAAVAKVSTETARVSEIQKDVSVLEKDVAKERAAVTQAEAELKAALAKLAEETARVTALEKRSLSVEKHNKVLRKELDESTVVELTMAALLSSYYDEGLIWAELGLVYAQERLDEQSGTLRQVQDKLQDAKKTACEASSRFYADNLAATLDPILVDVHKTVNPIIADVRKAVNPHVAKYLPIVQSEVTKAKTQAVQWSQEALRRAKLARLEAIVLLEQNEHVAAHAQKVIDGVLIVLAVPLVWLQINLALRLVWWLFTSTLCVLTCGLCCGARKRGTKSKRKIAKKTPSGNLNATLPLNGAAKKSTTKTTTTTSQKRNKKGKH</sequence>
<feature type="domain" description="B30.2/SPRY" evidence="4">
    <location>
        <begin position="132"/>
        <end position="310"/>
    </location>
</feature>
<feature type="coiled-coil region" evidence="1">
    <location>
        <begin position="387"/>
        <end position="509"/>
    </location>
</feature>
<evidence type="ECO:0000256" key="2">
    <source>
        <dbReference type="SAM" id="MobiDB-lite"/>
    </source>
</evidence>
<name>A0A3F2RXP8_9STRA</name>
<protein>
    <recommendedName>
        <fullName evidence="4">B30.2/SPRY domain-containing protein</fullName>
    </recommendedName>
</protein>
<dbReference type="InterPro" id="IPR050672">
    <property type="entry name" value="FBXO45-Fsn/SPSB_families"/>
</dbReference>
<keyword evidence="1" id="KW-0175">Coiled coil</keyword>
<dbReference type="Gene3D" id="2.60.120.920">
    <property type="match status" value="1"/>
</dbReference>
<evidence type="ECO:0000256" key="3">
    <source>
        <dbReference type="SAM" id="Phobius"/>
    </source>
</evidence>
<dbReference type="SUPFAM" id="SSF49899">
    <property type="entry name" value="Concanavalin A-like lectins/glucanases"/>
    <property type="match status" value="1"/>
</dbReference>